<dbReference type="AlphaFoldDB" id="A0A6H0V5U7"/>
<gene>
    <name evidence="2" type="ORF">GOQ20_00775</name>
    <name evidence="3" type="ORF">GOQ20_00835</name>
    <name evidence="4" type="ORF">GOQ20_01245</name>
    <name evidence="5" type="ORF">GOQ20_02680</name>
    <name evidence="6" type="ORF">GOQ20_02755</name>
    <name evidence="7" type="ORF">GOQ20_03195</name>
    <name evidence="8" type="ORF">GOQ20_03300</name>
    <name evidence="9" type="ORF">GOQ20_03725</name>
</gene>
<dbReference type="EMBL" id="CP047225">
    <property type="protein sequence ID" value="QIW62083.1"/>
    <property type="molecule type" value="Genomic_DNA"/>
</dbReference>
<dbReference type="EMBL" id="CP047225">
    <property type="protein sequence ID" value="QIW62407.1"/>
    <property type="molecule type" value="Genomic_DNA"/>
</dbReference>
<evidence type="ECO:0000313" key="10">
    <source>
        <dbReference type="Proteomes" id="UP000503310"/>
    </source>
</evidence>
<feature type="domain" description="Transposase IS4-like" evidence="1">
    <location>
        <begin position="226"/>
        <end position="479"/>
    </location>
</feature>
<dbReference type="EMBL" id="CP047225">
    <property type="protein sequence ID" value="QIW62422.1"/>
    <property type="molecule type" value="Genomic_DNA"/>
</dbReference>
<dbReference type="Gene3D" id="3.90.350.10">
    <property type="entry name" value="Transposase Inhibitor Protein From Tn5, Chain A, domain 1"/>
    <property type="match status" value="1"/>
</dbReference>
<dbReference type="PANTHER" id="PTHR34614">
    <property type="match status" value="1"/>
</dbReference>
<evidence type="ECO:0000313" key="3">
    <source>
        <dbReference type="EMBL" id="QIW62014.1"/>
    </source>
</evidence>
<evidence type="ECO:0000313" key="8">
    <source>
        <dbReference type="EMBL" id="QIW62422.1"/>
    </source>
</evidence>
<dbReference type="EMBL" id="CP047225">
    <property type="protein sequence ID" value="QIW62014.1"/>
    <property type="molecule type" value="Genomic_DNA"/>
</dbReference>
<evidence type="ECO:0000313" key="4">
    <source>
        <dbReference type="EMBL" id="QIW62083.1"/>
    </source>
</evidence>
<dbReference type="GO" id="GO:0004803">
    <property type="term" value="F:transposase activity"/>
    <property type="evidence" value="ECO:0007669"/>
    <property type="project" value="InterPro"/>
</dbReference>
<dbReference type="InterPro" id="IPR047654">
    <property type="entry name" value="IS1634_transpos"/>
</dbReference>
<evidence type="ECO:0000313" key="7">
    <source>
        <dbReference type="EMBL" id="QIW62407.1"/>
    </source>
</evidence>
<organism evidence="7 10">
    <name type="scientific">Mycoplasmopsis gallinacea</name>
    <dbReference type="NCBI Taxonomy" id="29556"/>
    <lineage>
        <taxon>Bacteria</taxon>
        <taxon>Bacillati</taxon>
        <taxon>Mycoplasmatota</taxon>
        <taxon>Mycoplasmoidales</taxon>
        <taxon>Metamycoplasmataceae</taxon>
        <taxon>Mycoplasmopsis</taxon>
    </lineage>
</organism>
<name>A0A6H0V5U7_9BACT</name>
<protein>
    <submittedName>
        <fullName evidence="7">IS1634 family transposase</fullName>
    </submittedName>
</protein>
<evidence type="ECO:0000313" key="9">
    <source>
        <dbReference type="EMBL" id="QIW62502.1"/>
    </source>
</evidence>
<dbReference type="PANTHER" id="PTHR34614:SF2">
    <property type="entry name" value="TRANSPOSASE IS4-LIKE DOMAIN-CONTAINING PROTEIN"/>
    <property type="match status" value="1"/>
</dbReference>
<dbReference type="RefSeq" id="WP_167845019.1">
    <property type="nucleotide sequence ID" value="NZ_CP047225.1"/>
</dbReference>
<dbReference type="GO" id="GO:0003677">
    <property type="term" value="F:DNA binding"/>
    <property type="evidence" value="ECO:0007669"/>
    <property type="project" value="InterPro"/>
</dbReference>
<dbReference type="GO" id="GO:0006313">
    <property type="term" value="P:DNA transposition"/>
    <property type="evidence" value="ECO:0007669"/>
    <property type="project" value="InterPro"/>
</dbReference>
<evidence type="ECO:0000313" key="2">
    <source>
        <dbReference type="EMBL" id="QIW62003.1"/>
    </source>
</evidence>
<evidence type="ECO:0000313" key="5">
    <source>
        <dbReference type="EMBL" id="QIW62320.1"/>
    </source>
</evidence>
<dbReference type="InterPro" id="IPR012337">
    <property type="entry name" value="RNaseH-like_sf"/>
</dbReference>
<dbReference type="EMBL" id="CP047225">
    <property type="protein sequence ID" value="QIW62331.1"/>
    <property type="molecule type" value="Genomic_DNA"/>
</dbReference>
<dbReference type="EMBL" id="CP047225">
    <property type="protein sequence ID" value="QIW62003.1"/>
    <property type="molecule type" value="Genomic_DNA"/>
</dbReference>
<proteinExistence type="predicted"/>
<dbReference type="Proteomes" id="UP000503310">
    <property type="component" value="Chromosome"/>
</dbReference>
<dbReference type="SUPFAM" id="SSF53098">
    <property type="entry name" value="Ribonuclease H-like"/>
    <property type="match status" value="1"/>
</dbReference>
<reference evidence="7 10" key="1">
    <citation type="submission" date="2019-12" db="EMBL/GenBank/DDBJ databases">
        <title>Sequencing and analysis of the whole genome of Mycoplasma gallinaceum strain Peacock20181011.</title>
        <authorList>
            <person name="Liu X."/>
            <person name="Qin Z."/>
            <person name="Xu H."/>
        </authorList>
    </citation>
    <scope>NUCLEOTIDE SEQUENCE [LARGE SCALE GENOMIC DNA]</scope>
    <source>
        <strain evidence="7 10">Peacock20181011</strain>
    </source>
</reference>
<dbReference type="EMBL" id="CP047225">
    <property type="protein sequence ID" value="QIW62320.1"/>
    <property type="molecule type" value="Genomic_DNA"/>
</dbReference>
<dbReference type="NCBIfam" id="NF033559">
    <property type="entry name" value="transpos_IS1634"/>
    <property type="match status" value="1"/>
</dbReference>
<evidence type="ECO:0000313" key="6">
    <source>
        <dbReference type="EMBL" id="QIW62331.1"/>
    </source>
</evidence>
<dbReference type="Pfam" id="PF01609">
    <property type="entry name" value="DDE_Tnp_1"/>
    <property type="match status" value="1"/>
</dbReference>
<dbReference type="InterPro" id="IPR002559">
    <property type="entry name" value="Transposase_11"/>
</dbReference>
<dbReference type="EMBL" id="CP047225">
    <property type="protein sequence ID" value="QIW62502.1"/>
    <property type="molecule type" value="Genomic_DNA"/>
</dbReference>
<accession>A0A6H0V5U7</accession>
<sequence length="552" mass="64895">MASVQIIKKNKTQYVRIVESYWDKETKKPKIREVKFLGKLEDLTKDNPNFIEELKESVSSKKNQKQKDRNEQILQIMNSLKLDKFKGTEIKGYGNLVYEEIINYLELPNFLNDLQKKNSRSKYDLASITKMLILTRILEPSSKRSSVEKIKKYWYKFDDSLKDIYRSLEFLQDKKADILKHLNEQFVDKINRNLTFCFYDVTTVYFESFIPDELRKFGFSKDNKVNQTQVVLGLLIDDMGIPIYYDLFPGNTSDFLTLKPVLENIKRDLGIDKITIVADRGLNSKSNLLAIKQAGYDYIMAYKIKGKENKIEGIYDLDTYKMMYEEFSVKKQDHKELFKSNNTFYEIDNKLILTFSGKRQRKDKKDRERLIKKAEKLLNLSAIKSEMKRGGKKYLKLSANEVELDHQAILKDEAADGFYGILTSHEDMDEMEIIEQYSKLWKIEESFRVMKTNFEVRPIYLSTEKTIKGHFLICFLALTIQRYLEFVLEYCGYPLPTNKIIESIKNQKLSIIPEINTYIKSEESEEFKTILKVLGLKPIETIGKCEDVKFTI</sequence>
<evidence type="ECO:0000259" key="1">
    <source>
        <dbReference type="Pfam" id="PF01609"/>
    </source>
</evidence>